<dbReference type="AlphaFoldDB" id="A0A9N8DJH2"/>
<organism evidence="3 4">
    <name type="scientific">Seminavis robusta</name>
    <dbReference type="NCBI Taxonomy" id="568900"/>
    <lineage>
        <taxon>Eukaryota</taxon>
        <taxon>Sar</taxon>
        <taxon>Stramenopiles</taxon>
        <taxon>Ochrophyta</taxon>
        <taxon>Bacillariophyta</taxon>
        <taxon>Bacillariophyceae</taxon>
        <taxon>Bacillariophycidae</taxon>
        <taxon>Naviculales</taxon>
        <taxon>Naviculaceae</taxon>
        <taxon>Seminavis</taxon>
    </lineage>
</organism>
<keyword evidence="3" id="KW-0067">ATP-binding</keyword>
<dbReference type="PANTHER" id="PTHR33418:SF1">
    <property type="entry name" value="HELICASE-ASSOCIATED DOMAIN-CONTAINING PROTEIN"/>
    <property type="match status" value="1"/>
</dbReference>
<accession>A0A9N8DJH2</accession>
<evidence type="ECO:0000256" key="1">
    <source>
        <dbReference type="SAM" id="MobiDB-lite"/>
    </source>
</evidence>
<sequence>MEIEPKSSFDGIEALLIAAADDVTARQTAIKQEETATSVQASTTATAKEKSSKPGRTLRTWDESFNALVKFKRAHGHCNVPVRYEDSALANWVRYQQRNQESLTQERHEKLKFVGFKFGYRNDRQWDAKFERYKELVKQLKGKPLRVQDAELSQWIATQRSLYKKSLLREDRLMRLESINFKWQVNKSREDGGKQNGKRPSSPKWSNQKRDGQWLANYEKLKQFHKEHGHFSIPNQYEKDRQLGIWVSNQRSIYHRGQLSQWRKSKLIELGFVWRVDAIEARAEMYQKQWDQQLANLSQFKERFGHVDVPSTFEAGTLAAWVGVQKEAGRRGILDPQRAKRLLSLGFAWGEDRDTCWKKFYMTLQSSLAGKENGSLVTLDAICAEDATGKLGNWLKLQEVLKEHNLLSIKRVYLLETIGWKWGEGKAKVARQESSKLVRPGKVALGANVPDCLPPLGASKKRSTEFITEDSNPLPPPPKKAKRSNVQAPGVNEAGESHLETSPSIVSI</sequence>
<keyword evidence="4" id="KW-1185">Reference proteome</keyword>
<feature type="region of interest" description="Disordered" evidence="1">
    <location>
        <begin position="454"/>
        <end position="508"/>
    </location>
</feature>
<gene>
    <name evidence="3" type="ORF">SEMRO_156_G070690.1</name>
</gene>
<dbReference type="InterPro" id="IPR005114">
    <property type="entry name" value="Helicase_assoc"/>
</dbReference>
<protein>
    <submittedName>
        <fullName evidence="3">Helicase</fullName>
    </submittedName>
</protein>
<name>A0A9N8DJH2_9STRA</name>
<evidence type="ECO:0000259" key="2">
    <source>
        <dbReference type="Pfam" id="PF03457"/>
    </source>
</evidence>
<feature type="region of interest" description="Disordered" evidence="1">
    <location>
        <begin position="187"/>
        <end position="209"/>
    </location>
</feature>
<dbReference type="GO" id="GO:0004386">
    <property type="term" value="F:helicase activity"/>
    <property type="evidence" value="ECO:0007669"/>
    <property type="project" value="UniProtKB-KW"/>
</dbReference>
<evidence type="ECO:0000313" key="3">
    <source>
        <dbReference type="EMBL" id="CAB9503100.1"/>
    </source>
</evidence>
<feature type="domain" description="Helicase-associated" evidence="2">
    <location>
        <begin position="60"/>
        <end position="116"/>
    </location>
</feature>
<dbReference type="EMBL" id="CAICTM010000155">
    <property type="protein sequence ID" value="CAB9503100.1"/>
    <property type="molecule type" value="Genomic_DNA"/>
</dbReference>
<reference evidence="3" key="1">
    <citation type="submission" date="2020-06" db="EMBL/GenBank/DDBJ databases">
        <authorList>
            <consortium name="Plant Systems Biology data submission"/>
        </authorList>
    </citation>
    <scope>NUCLEOTIDE SEQUENCE</scope>
    <source>
        <strain evidence="3">D6</strain>
    </source>
</reference>
<dbReference type="OrthoDB" id="66498at2759"/>
<dbReference type="Gene3D" id="6.10.140.530">
    <property type="match status" value="4"/>
</dbReference>
<comment type="caution">
    <text evidence="3">The sequence shown here is derived from an EMBL/GenBank/DDBJ whole genome shotgun (WGS) entry which is preliminary data.</text>
</comment>
<dbReference type="Proteomes" id="UP001153069">
    <property type="component" value="Unassembled WGS sequence"/>
</dbReference>
<dbReference type="PANTHER" id="PTHR33418">
    <property type="entry name" value="HELICASE-ASSOCIATED"/>
    <property type="match status" value="1"/>
</dbReference>
<keyword evidence="3" id="KW-0378">Hydrolase</keyword>
<evidence type="ECO:0000313" key="4">
    <source>
        <dbReference type="Proteomes" id="UP001153069"/>
    </source>
</evidence>
<feature type="compositionally biased region" description="Low complexity" evidence="1">
    <location>
        <begin position="36"/>
        <end position="46"/>
    </location>
</feature>
<feature type="domain" description="Helicase-associated" evidence="2">
    <location>
        <begin position="211"/>
        <end position="272"/>
    </location>
</feature>
<keyword evidence="3" id="KW-0547">Nucleotide-binding</keyword>
<keyword evidence="3" id="KW-0347">Helicase</keyword>
<feature type="domain" description="Helicase-associated" evidence="2">
    <location>
        <begin position="123"/>
        <end position="181"/>
    </location>
</feature>
<feature type="region of interest" description="Disordered" evidence="1">
    <location>
        <begin position="36"/>
        <end position="56"/>
    </location>
</feature>
<proteinExistence type="predicted"/>
<dbReference type="Pfam" id="PF03457">
    <property type="entry name" value="HA"/>
    <property type="match status" value="4"/>
</dbReference>
<feature type="domain" description="Helicase-associated" evidence="2">
    <location>
        <begin position="287"/>
        <end position="347"/>
    </location>
</feature>